<evidence type="ECO:0000313" key="2">
    <source>
        <dbReference type="EMBL" id="MPN41713.1"/>
    </source>
</evidence>
<dbReference type="PANTHER" id="PTHR21015">
    <property type="entry name" value="UDP-N-ACETYLGLUCOSAMINE--N-ACETYLMURAMYL-(PENTAPEPTIDE) PYROPHOSPHORYL-UNDECAPRENOL N-ACETYLGLUCOSAMINE TRANSFERASE 1"/>
    <property type="match status" value="1"/>
</dbReference>
<dbReference type="InterPro" id="IPR007235">
    <property type="entry name" value="Glyco_trans_28_C"/>
</dbReference>
<dbReference type="SUPFAM" id="SSF53756">
    <property type="entry name" value="UDP-Glycosyltransferase/glycogen phosphorylase"/>
    <property type="match status" value="1"/>
</dbReference>
<keyword evidence="2" id="KW-0328">Glycosyltransferase</keyword>
<reference evidence="2" key="1">
    <citation type="submission" date="2019-08" db="EMBL/GenBank/DDBJ databases">
        <authorList>
            <person name="Kucharzyk K."/>
            <person name="Murdoch R.W."/>
            <person name="Higgins S."/>
            <person name="Loffler F."/>
        </authorList>
    </citation>
    <scope>NUCLEOTIDE SEQUENCE</scope>
</reference>
<gene>
    <name evidence="2" type="primary">murG_45</name>
    <name evidence="2" type="ORF">SDC9_189268</name>
</gene>
<evidence type="ECO:0000259" key="1">
    <source>
        <dbReference type="Pfam" id="PF04101"/>
    </source>
</evidence>
<organism evidence="2">
    <name type="scientific">bioreactor metagenome</name>
    <dbReference type="NCBI Taxonomy" id="1076179"/>
    <lineage>
        <taxon>unclassified sequences</taxon>
        <taxon>metagenomes</taxon>
        <taxon>ecological metagenomes</taxon>
    </lineage>
</organism>
<name>A0A645I2J3_9ZZZZ</name>
<sequence length="114" mass="12141">MASAYAAADLIISRAGAGSISEFCLLGKPVILVPSPNVAEDHQTKNAMALVNKLAAIYVKDASANAELIDKALQTVTDEKLLKELSDNISKLALPDSANIIAHEVWQLATNKQR</sequence>
<dbReference type="EMBL" id="VSSQ01098947">
    <property type="protein sequence ID" value="MPN41713.1"/>
    <property type="molecule type" value="Genomic_DNA"/>
</dbReference>
<dbReference type="Gene3D" id="3.40.50.2000">
    <property type="entry name" value="Glycogen Phosphorylase B"/>
    <property type="match status" value="1"/>
</dbReference>
<dbReference type="AlphaFoldDB" id="A0A645I2J3"/>
<comment type="caution">
    <text evidence="2">The sequence shown here is derived from an EMBL/GenBank/DDBJ whole genome shotgun (WGS) entry which is preliminary data.</text>
</comment>
<protein>
    <submittedName>
        <fullName evidence="2">UDP-N-acetylglucosamine--N-acetylmuramyl-(Pentapeptide) pyrophosphoryl-undecaprenol N-acetylglucosamine transferase</fullName>
        <ecNumber evidence="2">2.4.1.227</ecNumber>
    </submittedName>
</protein>
<dbReference type="EC" id="2.4.1.227" evidence="2"/>
<dbReference type="Pfam" id="PF04101">
    <property type="entry name" value="Glyco_tran_28_C"/>
    <property type="match status" value="1"/>
</dbReference>
<dbReference type="CDD" id="cd03785">
    <property type="entry name" value="GT28_MurG"/>
    <property type="match status" value="1"/>
</dbReference>
<feature type="domain" description="Glycosyl transferase family 28 C-terminal" evidence="1">
    <location>
        <begin position="1"/>
        <end position="93"/>
    </location>
</feature>
<accession>A0A645I2J3</accession>
<dbReference type="GO" id="GO:0016758">
    <property type="term" value="F:hexosyltransferase activity"/>
    <property type="evidence" value="ECO:0007669"/>
    <property type="project" value="InterPro"/>
</dbReference>
<proteinExistence type="predicted"/>
<dbReference type="PANTHER" id="PTHR21015:SF22">
    <property type="entry name" value="GLYCOSYLTRANSFERASE"/>
    <property type="match status" value="1"/>
</dbReference>
<keyword evidence="2" id="KW-0808">Transferase</keyword>